<dbReference type="EMBL" id="MVGJ01000015">
    <property type="protein sequence ID" value="OOL83503.1"/>
    <property type="molecule type" value="Genomic_DNA"/>
</dbReference>
<dbReference type="Proteomes" id="UP000191171">
    <property type="component" value="Unassembled WGS sequence"/>
</dbReference>
<dbReference type="Pfam" id="PF13673">
    <property type="entry name" value="Acetyltransf_10"/>
    <property type="match status" value="1"/>
</dbReference>
<sequence>MCANRYAKNKKAGGVCLVEYQVKKFEELSTAEFYAIVKERIAVFVVEQQCPYQEVDDIDGQAWHTFFQDTDGKILAYTRVYEEAESIHFGRVLVHQDNRKDGLGRKIVQETINMIQKNFPEKPIVIGAQEYLQAFYESFGFKAISDVYLEDDIPHIDMKKEQVAS</sequence>
<dbReference type="Gene3D" id="3.40.630.30">
    <property type="match status" value="1"/>
</dbReference>
<evidence type="ECO:0000313" key="1">
    <source>
        <dbReference type="EMBL" id="OOL83503.1"/>
    </source>
</evidence>
<dbReference type="SUPFAM" id="SSF55729">
    <property type="entry name" value="Acyl-CoA N-acyltransferases (Nat)"/>
    <property type="match status" value="1"/>
</dbReference>
<dbReference type="InterPro" id="IPR016181">
    <property type="entry name" value="Acyl_CoA_acyltransferase"/>
</dbReference>
<dbReference type="AlphaFoldDB" id="A0A1S8ICK5"/>
<dbReference type="InterPro" id="IPR000182">
    <property type="entry name" value="GNAT_dom"/>
</dbReference>
<evidence type="ECO:0000313" key="2">
    <source>
        <dbReference type="Proteomes" id="UP000191171"/>
    </source>
</evidence>
<proteinExistence type="predicted"/>
<accession>A0A1S8ICK5</accession>
<comment type="caution">
    <text evidence="1">The sequence shown here is derived from an EMBL/GenBank/DDBJ whole genome shotgun (WGS) entry which is preliminary data.</text>
</comment>
<gene>
    <name evidence="1" type="ORF">B1P95_03850</name>
</gene>
<organism evidence="1 2">
    <name type="scientific">Enterococcus faecium</name>
    <name type="common">Streptococcus faecium</name>
    <dbReference type="NCBI Taxonomy" id="1352"/>
    <lineage>
        <taxon>Bacteria</taxon>
        <taxon>Bacillati</taxon>
        <taxon>Bacillota</taxon>
        <taxon>Bacilli</taxon>
        <taxon>Lactobacillales</taxon>
        <taxon>Enterococcaceae</taxon>
        <taxon>Enterococcus</taxon>
    </lineage>
</organism>
<keyword evidence="1" id="KW-0808">Transferase</keyword>
<protein>
    <submittedName>
        <fullName evidence="1">Acetyltransferase</fullName>
    </submittedName>
</protein>
<reference evidence="1 2" key="1">
    <citation type="submission" date="2017-02" db="EMBL/GenBank/DDBJ databases">
        <title>Clonality and virulence of isolates of VRE in Hematopoietic Stem Cell Transplanted (HSCT) patients.</title>
        <authorList>
            <person name="Marchi A.P."/>
            <person name="Martins R.C."/>
            <person name="Marie S.K."/>
            <person name="Levin A.S."/>
            <person name="Costa S.F."/>
        </authorList>
    </citation>
    <scope>NUCLEOTIDE SEQUENCE [LARGE SCALE GENOMIC DNA]</scope>
    <source>
        <strain evidence="1 2">LIM1759</strain>
    </source>
</reference>
<name>A0A1S8ICK5_ENTFC</name>
<dbReference type="PROSITE" id="PS51186">
    <property type="entry name" value="GNAT"/>
    <property type="match status" value="1"/>
</dbReference>
<dbReference type="GO" id="GO:0016747">
    <property type="term" value="F:acyltransferase activity, transferring groups other than amino-acyl groups"/>
    <property type="evidence" value="ECO:0007669"/>
    <property type="project" value="InterPro"/>
</dbReference>